<dbReference type="Gene3D" id="3.50.50.60">
    <property type="entry name" value="FAD/NAD(P)-binding domain"/>
    <property type="match status" value="2"/>
</dbReference>
<dbReference type="GO" id="GO:0046983">
    <property type="term" value="F:protein dimerization activity"/>
    <property type="evidence" value="ECO:0007669"/>
    <property type="project" value="InterPro"/>
</dbReference>
<dbReference type="SMART" id="SM01353">
    <property type="entry name" value="AIF_C"/>
    <property type="match status" value="1"/>
</dbReference>
<evidence type="ECO:0000256" key="1">
    <source>
        <dbReference type="ARBA" id="ARBA00001974"/>
    </source>
</evidence>
<dbReference type="Gene3D" id="3.30.390.30">
    <property type="match status" value="1"/>
</dbReference>
<name>V4B1A7_LOTGI</name>
<dbReference type="EMBL" id="KB200869">
    <property type="protein sequence ID" value="ESP00077.1"/>
    <property type="molecule type" value="Genomic_DNA"/>
</dbReference>
<dbReference type="InterPro" id="IPR029324">
    <property type="entry name" value="AIF_C"/>
</dbReference>
<organism evidence="15 16">
    <name type="scientific">Lottia gigantea</name>
    <name type="common">Giant owl limpet</name>
    <dbReference type="NCBI Taxonomy" id="225164"/>
    <lineage>
        <taxon>Eukaryota</taxon>
        <taxon>Metazoa</taxon>
        <taxon>Spiralia</taxon>
        <taxon>Lophotrochozoa</taxon>
        <taxon>Mollusca</taxon>
        <taxon>Gastropoda</taxon>
        <taxon>Patellogastropoda</taxon>
        <taxon>Lottioidea</taxon>
        <taxon>Lottiidae</taxon>
        <taxon>Lottia</taxon>
    </lineage>
</organism>
<gene>
    <name evidence="15" type="ORF">LOTGIDRAFT_213277</name>
</gene>
<keyword evidence="10" id="KW-0496">Mitochondrion</keyword>
<dbReference type="Pfam" id="PF14721">
    <property type="entry name" value="AIF_C"/>
    <property type="match status" value="1"/>
</dbReference>
<dbReference type="PANTHER" id="PTHR43557:SF4">
    <property type="entry name" value="APOPTOSIS-INDUCING FACTOR 1, MITOCHONDRIAL"/>
    <property type="match status" value="1"/>
</dbReference>
<sequence>MVLFVVKKKSSVEKLSEAPNENPPIENDSQKISEAPTSPAEEEYKTPLDPPTESVDPNHVPYLIIGAGAAAFSAYKAIRVNNPTAKVVMVTEENHLPYARPPLSKDLWLTKAKSFMGMKFSKRKEEVPSLPIYFEYSALYTDLKEVTNNKRGGVAVLMGKKVIKLDADKKKVILKSGEELTYDKCLIATGGKPKNLPLLQKASPEVKKRVNLFRTVDDFNHLEEVTQNAKSVAVLGGGFLGTELACALSKKGQTNGMKVYQIVPETGWWTKVLPQFVSKWMSHQVEREGVEVIYDDKLFSAGFKDGQLELELLKGRLLKVDQLVVAVGIEPCVELAKTSGLEVDNQHGGFRVNSELQSRSDVWVAGDASCFYDIKLGRRRVEHHDHAEVSGRVAGRNMTGESKPYRHQSEFWSDIGTNVFIRAVGITDSTLPTFGVFTRSQNKEGNTNSSENSKTDKNSQQISTLEKKDNSDLEEDLDKGVIFYLKENVVVGVLLINIFRDLLIARLVINDGAENEDLYEVAKLFFPHPKDDLEEEPTPEKEKPQISESDKTQDKKS</sequence>
<evidence type="ECO:0000256" key="11">
    <source>
        <dbReference type="ARBA" id="ARBA00047786"/>
    </source>
</evidence>
<evidence type="ECO:0000256" key="2">
    <source>
        <dbReference type="ARBA" id="ARBA00004173"/>
    </source>
</evidence>
<keyword evidence="5" id="KW-0053">Apoptosis</keyword>
<dbReference type="GO" id="GO:0033108">
    <property type="term" value="P:mitochondrial respiratory chain complex assembly"/>
    <property type="evidence" value="ECO:0007669"/>
    <property type="project" value="TreeGrafter"/>
</dbReference>
<feature type="domain" description="FAD/NAD(P)-binding" evidence="13">
    <location>
        <begin position="62"/>
        <end position="388"/>
    </location>
</feature>
<dbReference type="STRING" id="225164.V4B1A7"/>
<dbReference type="GO" id="GO:0005739">
    <property type="term" value="C:mitochondrion"/>
    <property type="evidence" value="ECO:0007669"/>
    <property type="project" value="UniProtKB-SubCell"/>
</dbReference>
<keyword evidence="8" id="KW-0560">Oxidoreductase</keyword>
<evidence type="ECO:0000259" key="14">
    <source>
        <dbReference type="Pfam" id="PF14721"/>
    </source>
</evidence>
<dbReference type="InterPro" id="IPR036188">
    <property type="entry name" value="FAD/NAD-bd_sf"/>
</dbReference>
<dbReference type="InterPro" id="IPR023753">
    <property type="entry name" value="FAD/NAD-binding_dom"/>
</dbReference>
<feature type="region of interest" description="Disordered" evidence="12">
    <location>
        <begin position="437"/>
        <end position="470"/>
    </location>
</feature>
<comment type="subcellular location">
    <subcellularLocation>
        <location evidence="2">Mitochondrion</location>
    </subcellularLocation>
</comment>
<evidence type="ECO:0000256" key="5">
    <source>
        <dbReference type="ARBA" id="ARBA00022703"/>
    </source>
</evidence>
<dbReference type="KEGG" id="lgi:LOTGIDRAFT_213277"/>
<dbReference type="PANTHER" id="PTHR43557">
    <property type="entry name" value="APOPTOSIS-INDUCING FACTOR 1"/>
    <property type="match status" value="1"/>
</dbReference>
<feature type="domain" description="Mitochondrial apoptosis-inducing factor C-terminal" evidence="14">
    <location>
        <begin position="394"/>
        <end position="511"/>
    </location>
</feature>
<evidence type="ECO:0000256" key="9">
    <source>
        <dbReference type="ARBA" id="ARBA00023027"/>
    </source>
</evidence>
<dbReference type="AlphaFoldDB" id="V4B1A7"/>
<feature type="region of interest" description="Disordered" evidence="12">
    <location>
        <begin position="8"/>
        <end position="54"/>
    </location>
</feature>
<dbReference type="InterPro" id="IPR050446">
    <property type="entry name" value="FAD-oxidoreductase/Apoptosis"/>
</dbReference>
<protein>
    <recommendedName>
        <fullName evidence="17">FAD/NAD(P)-binding domain-containing protein</fullName>
    </recommendedName>
</protein>
<accession>V4B1A7</accession>
<dbReference type="GeneID" id="20246419"/>
<keyword evidence="16" id="KW-1185">Reference proteome</keyword>
<evidence type="ECO:0008006" key="17">
    <source>
        <dbReference type="Google" id="ProtNLM"/>
    </source>
</evidence>
<evidence type="ECO:0000313" key="15">
    <source>
        <dbReference type="EMBL" id="ESP00077.1"/>
    </source>
</evidence>
<evidence type="ECO:0000256" key="10">
    <source>
        <dbReference type="ARBA" id="ARBA00023128"/>
    </source>
</evidence>
<dbReference type="InterPro" id="IPR016156">
    <property type="entry name" value="FAD/NAD-linked_Rdtase_dimer_sf"/>
</dbReference>
<keyword evidence="7" id="KW-0809">Transit peptide</keyword>
<feature type="region of interest" description="Disordered" evidence="12">
    <location>
        <begin position="529"/>
        <end position="557"/>
    </location>
</feature>
<comment type="cofactor">
    <cofactor evidence="1">
        <name>FAD</name>
        <dbReference type="ChEBI" id="CHEBI:57692"/>
    </cofactor>
</comment>
<dbReference type="GO" id="GO:0006915">
    <property type="term" value="P:apoptotic process"/>
    <property type="evidence" value="ECO:0007669"/>
    <property type="project" value="UniProtKB-KW"/>
</dbReference>
<dbReference type="CTD" id="20246419"/>
<dbReference type="SUPFAM" id="SSF55424">
    <property type="entry name" value="FAD/NAD-linked reductases, dimerisation (C-terminal) domain"/>
    <property type="match status" value="1"/>
</dbReference>
<comment type="similarity">
    <text evidence="3">Belongs to the FAD-dependent oxidoreductase family.</text>
</comment>
<evidence type="ECO:0000256" key="6">
    <source>
        <dbReference type="ARBA" id="ARBA00022827"/>
    </source>
</evidence>
<evidence type="ECO:0000313" key="16">
    <source>
        <dbReference type="Proteomes" id="UP000030746"/>
    </source>
</evidence>
<dbReference type="GO" id="GO:0016174">
    <property type="term" value="F:NAD(P)H oxidase H2O2-forming activity"/>
    <property type="evidence" value="ECO:0007669"/>
    <property type="project" value="TreeGrafter"/>
</dbReference>
<keyword evidence="4" id="KW-0285">Flavoprotein</keyword>
<comment type="catalytic activity">
    <reaction evidence="11">
        <text>A + NADH + H(+) = AH2 + NAD(+)</text>
        <dbReference type="Rhea" id="RHEA:11356"/>
        <dbReference type="ChEBI" id="CHEBI:13193"/>
        <dbReference type="ChEBI" id="CHEBI:15378"/>
        <dbReference type="ChEBI" id="CHEBI:17499"/>
        <dbReference type="ChEBI" id="CHEBI:57540"/>
        <dbReference type="ChEBI" id="CHEBI:57945"/>
    </reaction>
</comment>
<proteinExistence type="inferred from homology"/>
<dbReference type="Pfam" id="PF07992">
    <property type="entry name" value="Pyr_redox_2"/>
    <property type="match status" value="1"/>
</dbReference>
<dbReference type="GO" id="GO:0071949">
    <property type="term" value="F:FAD binding"/>
    <property type="evidence" value="ECO:0007669"/>
    <property type="project" value="TreeGrafter"/>
</dbReference>
<dbReference type="PRINTS" id="PR00411">
    <property type="entry name" value="PNDRDTASEI"/>
</dbReference>
<dbReference type="OrthoDB" id="6029at2759"/>
<dbReference type="SUPFAM" id="SSF51905">
    <property type="entry name" value="FAD/NAD(P)-binding domain"/>
    <property type="match status" value="2"/>
</dbReference>
<dbReference type="OMA" id="RSIFFEH"/>
<dbReference type="PRINTS" id="PR00368">
    <property type="entry name" value="FADPNR"/>
</dbReference>
<evidence type="ECO:0000256" key="12">
    <source>
        <dbReference type="SAM" id="MobiDB-lite"/>
    </source>
</evidence>
<dbReference type="RefSeq" id="XP_009049268.1">
    <property type="nucleotide sequence ID" value="XM_009051020.1"/>
</dbReference>
<evidence type="ECO:0000256" key="4">
    <source>
        <dbReference type="ARBA" id="ARBA00022630"/>
    </source>
</evidence>
<feature type="compositionally biased region" description="Polar residues" evidence="12">
    <location>
        <begin position="437"/>
        <end position="464"/>
    </location>
</feature>
<reference evidence="15 16" key="1">
    <citation type="journal article" date="2013" name="Nature">
        <title>Insights into bilaterian evolution from three spiralian genomes.</title>
        <authorList>
            <person name="Simakov O."/>
            <person name="Marletaz F."/>
            <person name="Cho S.J."/>
            <person name="Edsinger-Gonzales E."/>
            <person name="Havlak P."/>
            <person name="Hellsten U."/>
            <person name="Kuo D.H."/>
            <person name="Larsson T."/>
            <person name="Lv J."/>
            <person name="Arendt D."/>
            <person name="Savage R."/>
            <person name="Osoegawa K."/>
            <person name="de Jong P."/>
            <person name="Grimwood J."/>
            <person name="Chapman J.A."/>
            <person name="Shapiro H."/>
            <person name="Aerts A."/>
            <person name="Otillar R.P."/>
            <person name="Terry A.Y."/>
            <person name="Boore J.L."/>
            <person name="Grigoriev I.V."/>
            <person name="Lindberg D.R."/>
            <person name="Seaver E.C."/>
            <person name="Weisblat D.A."/>
            <person name="Putnam N.H."/>
            <person name="Rokhsar D.S."/>
        </authorList>
    </citation>
    <scope>NUCLEOTIDE SEQUENCE [LARGE SCALE GENOMIC DNA]</scope>
</reference>
<keyword evidence="9" id="KW-0520">NAD</keyword>
<evidence type="ECO:0000256" key="7">
    <source>
        <dbReference type="ARBA" id="ARBA00022946"/>
    </source>
</evidence>
<keyword evidence="6" id="KW-0274">FAD</keyword>
<evidence type="ECO:0000256" key="8">
    <source>
        <dbReference type="ARBA" id="ARBA00023002"/>
    </source>
</evidence>
<feature type="compositionally biased region" description="Basic and acidic residues" evidence="12">
    <location>
        <begin position="538"/>
        <end position="557"/>
    </location>
</feature>
<evidence type="ECO:0000256" key="3">
    <source>
        <dbReference type="ARBA" id="ARBA00006442"/>
    </source>
</evidence>
<evidence type="ECO:0000259" key="13">
    <source>
        <dbReference type="Pfam" id="PF07992"/>
    </source>
</evidence>
<dbReference type="HOGENOM" id="CLU_003291_5_3_1"/>
<dbReference type="Proteomes" id="UP000030746">
    <property type="component" value="Unassembled WGS sequence"/>
</dbReference>